<organism evidence="1 2">
    <name type="scientific">Pisolithus microcarpus 441</name>
    <dbReference type="NCBI Taxonomy" id="765257"/>
    <lineage>
        <taxon>Eukaryota</taxon>
        <taxon>Fungi</taxon>
        <taxon>Dikarya</taxon>
        <taxon>Basidiomycota</taxon>
        <taxon>Agaricomycotina</taxon>
        <taxon>Agaricomycetes</taxon>
        <taxon>Agaricomycetidae</taxon>
        <taxon>Boletales</taxon>
        <taxon>Sclerodermatineae</taxon>
        <taxon>Pisolithaceae</taxon>
        <taxon>Pisolithus</taxon>
    </lineage>
</organism>
<sequence length="144" mass="15709">MIRLPVITTTGPWPSSRIVRLLVTGLAVDGTGRKRLALAGGRSLRWNRYAASYSEANTLRYSVRIYKLGSARRGARDTFVGTTFSIARSANELAIFRNCLDCLTAIRLLFHSKPCCPGVPDDASGALYIHSRSGADSVQSYLAE</sequence>
<dbReference type="EMBL" id="KN833764">
    <property type="protein sequence ID" value="KIK20478.1"/>
    <property type="molecule type" value="Genomic_DNA"/>
</dbReference>
<evidence type="ECO:0000313" key="2">
    <source>
        <dbReference type="Proteomes" id="UP000054018"/>
    </source>
</evidence>
<dbReference type="HOGENOM" id="CLU_1797232_0_0_1"/>
<reference evidence="2" key="2">
    <citation type="submission" date="2015-01" db="EMBL/GenBank/DDBJ databases">
        <title>Evolutionary Origins and Diversification of the Mycorrhizal Mutualists.</title>
        <authorList>
            <consortium name="DOE Joint Genome Institute"/>
            <consortium name="Mycorrhizal Genomics Consortium"/>
            <person name="Kohler A."/>
            <person name="Kuo A."/>
            <person name="Nagy L.G."/>
            <person name="Floudas D."/>
            <person name="Copeland A."/>
            <person name="Barry K.W."/>
            <person name="Cichocki N."/>
            <person name="Veneault-Fourrey C."/>
            <person name="LaButti K."/>
            <person name="Lindquist E.A."/>
            <person name="Lipzen A."/>
            <person name="Lundell T."/>
            <person name="Morin E."/>
            <person name="Murat C."/>
            <person name="Riley R."/>
            <person name="Ohm R."/>
            <person name="Sun H."/>
            <person name="Tunlid A."/>
            <person name="Henrissat B."/>
            <person name="Grigoriev I.V."/>
            <person name="Hibbett D.S."/>
            <person name="Martin F."/>
        </authorList>
    </citation>
    <scope>NUCLEOTIDE SEQUENCE [LARGE SCALE GENOMIC DNA]</scope>
    <source>
        <strain evidence="2">441</strain>
    </source>
</reference>
<keyword evidence="2" id="KW-1185">Reference proteome</keyword>
<dbReference type="OrthoDB" id="10506177at2759"/>
<accession>A0A0C9ZKP4</accession>
<name>A0A0C9ZKP4_9AGAM</name>
<reference evidence="1 2" key="1">
    <citation type="submission" date="2014-04" db="EMBL/GenBank/DDBJ databases">
        <authorList>
            <consortium name="DOE Joint Genome Institute"/>
            <person name="Kuo A."/>
            <person name="Kohler A."/>
            <person name="Costa M.D."/>
            <person name="Nagy L.G."/>
            <person name="Floudas D."/>
            <person name="Copeland A."/>
            <person name="Barry K.W."/>
            <person name="Cichocki N."/>
            <person name="Veneault-Fourrey C."/>
            <person name="LaButti K."/>
            <person name="Lindquist E.A."/>
            <person name="Lipzen A."/>
            <person name="Lundell T."/>
            <person name="Morin E."/>
            <person name="Murat C."/>
            <person name="Sun H."/>
            <person name="Tunlid A."/>
            <person name="Henrissat B."/>
            <person name="Grigoriev I.V."/>
            <person name="Hibbett D.S."/>
            <person name="Martin F."/>
            <person name="Nordberg H.P."/>
            <person name="Cantor M.N."/>
            <person name="Hua S.X."/>
        </authorList>
    </citation>
    <scope>NUCLEOTIDE SEQUENCE [LARGE SCALE GENOMIC DNA]</scope>
    <source>
        <strain evidence="1 2">441</strain>
    </source>
</reference>
<evidence type="ECO:0000313" key="1">
    <source>
        <dbReference type="EMBL" id="KIK20478.1"/>
    </source>
</evidence>
<dbReference type="Proteomes" id="UP000054018">
    <property type="component" value="Unassembled WGS sequence"/>
</dbReference>
<dbReference type="AlphaFoldDB" id="A0A0C9ZKP4"/>
<gene>
    <name evidence="1" type="ORF">PISMIDRAFT_593481</name>
</gene>
<protein>
    <submittedName>
        <fullName evidence="1">Uncharacterized protein</fullName>
    </submittedName>
</protein>
<proteinExistence type="predicted"/>